<keyword evidence="4" id="KW-0418">Kinase</keyword>
<evidence type="ECO:0000256" key="3">
    <source>
        <dbReference type="ARBA" id="ARBA00022741"/>
    </source>
</evidence>
<sequence>MSPDWPMSKHIIDGIARWLFYLHQGACQKFCRKGNHIKHRVEGTFNFETAIFSRAWRLFCDGNSMELIVDQIKYTCSRFEVLRSIHVGLLCVQLSLEDRPSMSDVVLMQNSEVPLQQPRQPGFFTERDLVDADNSSVDNQKPSYFNDFEISGGGEIKSDLPGKMW</sequence>
<keyword evidence="1" id="KW-0723">Serine/threonine-protein kinase</keyword>
<accession>A0ABR2FXV1</accession>
<comment type="caution">
    <text evidence="6">The sequence shown here is derived from an EMBL/GenBank/DDBJ whole genome shotgun (WGS) entry which is preliminary data.</text>
</comment>
<evidence type="ECO:0000313" key="7">
    <source>
        <dbReference type="Proteomes" id="UP001472677"/>
    </source>
</evidence>
<evidence type="ECO:0000256" key="2">
    <source>
        <dbReference type="ARBA" id="ARBA00022679"/>
    </source>
</evidence>
<evidence type="ECO:0000256" key="4">
    <source>
        <dbReference type="ARBA" id="ARBA00022777"/>
    </source>
</evidence>
<evidence type="ECO:0008006" key="8">
    <source>
        <dbReference type="Google" id="ProtNLM"/>
    </source>
</evidence>
<keyword evidence="3" id="KW-0547">Nucleotide-binding</keyword>
<keyword evidence="7" id="KW-1185">Reference proteome</keyword>
<name>A0ABR2FXV1_9ROSI</name>
<dbReference type="Proteomes" id="UP001472677">
    <property type="component" value="Unassembled WGS sequence"/>
</dbReference>
<dbReference type="PANTHER" id="PTHR27002:SF1092">
    <property type="entry name" value="RECEPTOR-LIKE SERINE_THREONINE-PROTEIN KINASE"/>
    <property type="match status" value="1"/>
</dbReference>
<gene>
    <name evidence="6" type="ORF">V6N12_023497</name>
</gene>
<evidence type="ECO:0000256" key="5">
    <source>
        <dbReference type="ARBA" id="ARBA00022840"/>
    </source>
</evidence>
<dbReference type="EMBL" id="JBBPBM010000004">
    <property type="protein sequence ID" value="KAK8589091.1"/>
    <property type="molecule type" value="Genomic_DNA"/>
</dbReference>
<keyword evidence="2" id="KW-0808">Transferase</keyword>
<organism evidence="6 7">
    <name type="scientific">Hibiscus sabdariffa</name>
    <name type="common">roselle</name>
    <dbReference type="NCBI Taxonomy" id="183260"/>
    <lineage>
        <taxon>Eukaryota</taxon>
        <taxon>Viridiplantae</taxon>
        <taxon>Streptophyta</taxon>
        <taxon>Embryophyta</taxon>
        <taxon>Tracheophyta</taxon>
        <taxon>Spermatophyta</taxon>
        <taxon>Magnoliopsida</taxon>
        <taxon>eudicotyledons</taxon>
        <taxon>Gunneridae</taxon>
        <taxon>Pentapetalae</taxon>
        <taxon>rosids</taxon>
        <taxon>malvids</taxon>
        <taxon>Malvales</taxon>
        <taxon>Malvaceae</taxon>
        <taxon>Malvoideae</taxon>
        <taxon>Hibiscus</taxon>
    </lineage>
</organism>
<evidence type="ECO:0000256" key="1">
    <source>
        <dbReference type="ARBA" id="ARBA00022527"/>
    </source>
</evidence>
<reference evidence="6 7" key="1">
    <citation type="journal article" date="2024" name="G3 (Bethesda)">
        <title>Genome assembly of Hibiscus sabdariffa L. provides insights into metabolisms of medicinal natural products.</title>
        <authorList>
            <person name="Kim T."/>
        </authorList>
    </citation>
    <scope>NUCLEOTIDE SEQUENCE [LARGE SCALE GENOMIC DNA]</scope>
    <source>
        <strain evidence="6">TK-2024</strain>
        <tissue evidence="6">Old leaves</tissue>
    </source>
</reference>
<proteinExistence type="predicted"/>
<keyword evidence="5" id="KW-0067">ATP-binding</keyword>
<evidence type="ECO:0000313" key="6">
    <source>
        <dbReference type="EMBL" id="KAK8589091.1"/>
    </source>
</evidence>
<dbReference type="PANTHER" id="PTHR27002">
    <property type="entry name" value="RECEPTOR-LIKE SERINE/THREONINE-PROTEIN KINASE SD1-8"/>
    <property type="match status" value="1"/>
</dbReference>
<protein>
    <recommendedName>
        <fullName evidence="8">S-locus receptor kinase C-terminal domain-containing protein</fullName>
    </recommendedName>
</protein>